<dbReference type="Pfam" id="PF14013">
    <property type="entry name" value="MT0933_antitox"/>
    <property type="match status" value="1"/>
</dbReference>
<dbReference type="EMBL" id="FNON01000002">
    <property type="protein sequence ID" value="SDX17020.1"/>
    <property type="molecule type" value="Genomic_DNA"/>
</dbReference>
<sequence length="69" mass="7643">MGAMGIDFDALKNKAEEALREHGDKIEDGLDKASEFAKEKFGHGDQIDSVTGKAKDFINKYDETPDEPK</sequence>
<proteinExistence type="predicted"/>
<protein>
    <submittedName>
        <fullName evidence="1">MT0933-like antitoxin protein</fullName>
    </submittedName>
</protein>
<dbReference type="AlphaFoldDB" id="A0A1H2ZHV7"/>
<dbReference type="Proteomes" id="UP000199515">
    <property type="component" value="Unassembled WGS sequence"/>
</dbReference>
<reference evidence="1 2" key="1">
    <citation type="submission" date="2016-10" db="EMBL/GenBank/DDBJ databases">
        <authorList>
            <person name="de Groot N.N."/>
        </authorList>
    </citation>
    <scope>NUCLEOTIDE SEQUENCE [LARGE SCALE GENOMIC DNA]</scope>
    <source>
        <strain evidence="1 2">CPCC 202699</strain>
    </source>
</reference>
<name>A0A1H2ZHV7_9PSEU</name>
<keyword evidence="2" id="KW-1185">Reference proteome</keyword>
<accession>A0A1H2ZHV7</accession>
<evidence type="ECO:0000313" key="2">
    <source>
        <dbReference type="Proteomes" id="UP000199515"/>
    </source>
</evidence>
<organism evidence="1 2">
    <name type="scientific">Amycolatopsis xylanica</name>
    <dbReference type="NCBI Taxonomy" id="589385"/>
    <lineage>
        <taxon>Bacteria</taxon>
        <taxon>Bacillati</taxon>
        <taxon>Actinomycetota</taxon>
        <taxon>Actinomycetes</taxon>
        <taxon>Pseudonocardiales</taxon>
        <taxon>Pseudonocardiaceae</taxon>
        <taxon>Amycolatopsis</taxon>
    </lineage>
</organism>
<gene>
    <name evidence="1" type="ORF">SAMN05421504_102533</name>
</gene>
<dbReference type="STRING" id="589385.SAMN05421504_102533"/>
<evidence type="ECO:0000313" key="1">
    <source>
        <dbReference type="EMBL" id="SDX17020.1"/>
    </source>
</evidence>
<dbReference type="InterPro" id="IPR028037">
    <property type="entry name" value="Antitoxin_Rv0909/MT0933"/>
</dbReference>